<dbReference type="Proteomes" id="UP001165667">
    <property type="component" value="Unassembled WGS sequence"/>
</dbReference>
<dbReference type="InterPro" id="IPR020904">
    <property type="entry name" value="Sc_DH/Rdtase_CS"/>
</dbReference>
<gene>
    <name evidence="3" type="ORF">M8523_27900</name>
</gene>
<comment type="similarity">
    <text evidence="1">Belongs to the short-chain dehydrogenases/reductases (SDR) family.</text>
</comment>
<evidence type="ECO:0000256" key="1">
    <source>
        <dbReference type="ARBA" id="ARBA00006484"/>
    </source>
</evidence>
<dbReference type="RefSeq" id="WP_282588169.1">
    <property type="nucleotide sequence ID" value="NZ_JAMOIM010000033.1"/>
</dbReference>
<name>A0AA42CMP1_9HYPH</name>
<dbReference type="PROSITE" id="PS00061">
    <property type="entry name" value="ADH_SHORT"/>
    <property type="match status" value="1"/>
</dbReference>
<dbReference type="PANTHER" id="PTHR24321:SF8">
    <property type="entry name" value="ESTRADIOL 17-BETA-DEHYDROGENASE 8-RELATED"/>
    <property type="match status" value="1"/>
</dbReference>
<dbReference type="FunFam" id="3.40.50.720:FF:000084">
    <property type="entry name" value="Short-chain dehydrogenase reductase"/>
    <property type="match status" value="1"/>
</dbReference>
<comment type="caution">
    <text evidence="3">The sequence shown here is derived from an EMBL/GenBank/DDBJ whole genome shotgun (WGS) entry which is preliminary data.</text>
</comment>
<dbReference type="EMBL" id="JAMOIM010000033">
    <property type="protein sequence ID" value="MCW6511791.1"/>
    <property type="molecule type" value="Genomic_DNA"/>
</dbReference>
<reference evidence="3" key="1">
    <citation type="submission" date="2022-05" db="EMBL/GenBank/DDBJ databases">
        <authorList>
            <person name="Pankratov T."/>
        </authorList>
    </citation>
    <scope>NUCLEOTIDE SEQUENCE</scope>
    <source>
        <strain evidence="3">BP6-180914</strain>
    </source>
</reference>
<protein>
    <submittedName>
        <fullName evidence="3">SDR family oxidoreductase</fullName>
    </submittedName>
</protein>
<dbReference type="PANTHER" id="PTHR24321">
    <property type="entry name" value="DEHYDROGENASES, SHORT CHAIN"/>
    <property type="match status" value="1"/>
</dbReference>
<proteinExistence type="inferred from homology"/>
<dbReference type="Gene3D" id="3.40.50.720">
    <property type="entry name" value="NAD(P)-binding Rossmann-like Domain"/>
    <property type="match status" value="1"/>
</dbReference>
<evidence type="ECO:0000256" key="2">
    <source>
        <dbReference type="ARBA" id="ARBA00023002"/>
    </source>
</evidence>
<evidence type="ECO:0000313" key="3">
    <source>
        <dbReference type="EMBL" id="MCW6511791.1"/>
    </source>
</evidence>
<sequence>MTPERWSLDGKVAMITGAARGIGRATAELLHARGARVVASDLSDVVHELDGDGYAALTGDVANEDVARRTVALARERFGRLDILVNNAGRTLNKPLLDTSVEEWDAVLATNARGNFVHSREAVRAMLETGGGAIVSVVSVVAQVAMKELAAYAASKGAITQLVKVIAVEYGARGIRANAVAPGVVETDILQSTGVEDSRAKLAGYGDAHPIGRIGQPGEIAEVIAFLASPASSFMTGALVMADGGYTAI</sequence>
<keyword evidence="4" id="KW-1185">Reference proteome</keyword>
<organism evidence="3 4">
    <name type="scientific">Lichenifustis flavocetrariae</name>
    <dbReference type="NCBI Taxonomy" id="2949735"/>
    <lineage>
        <taxon>Bacteria</taxon>
        <taxon>Pseudomonadati</taxon>
        <taxon>Pseudomonadota</taxon>
        <taxon>Alphaproteobacteria</taxon>
        <taxon>Hyphomicrobiales</taxon>
        <taxon>Lichenihabitantaceae</taxon>
        <taxon>Lichenifustis</taxon>
    </lineage>
</organism>
<dbReference type="InterPro" id="IPR036291">
    <property type="entry name" value="NAD(P)-bd_dom_sf"/>
</dbReference>
<accession>A0AA42CMP1</accession>
<evidence type="ECO:0000313" key="4">
    <source>
        <dbReference type="Proteomes" id="UP001165667"/>
    </source>
</evidence>
<keyword evidence="2" id="KW-0560">Oxidoreductase</keyword>
<dbReference type="PRINTS" id="PR00081">
    <property type="entry name" value="GDHRDH"/>
</dbReference>
<dbReference type="CDD" id="cd05233">
    <property type="entry name" value="SDR_c"/>
    <property type="match status" value="1"/>
</dbReference>
<dbReference type="AlphaFoldDB" id="A0AA42CMP1"/>
<dbReference type="Pfam" id="PF13561">
    <property type="entry name" value="adh_short_C2"/>
    <property type="match status" value="1"/>
</dbReference>
<dbReference type="SUPFAM" id="SSF51735">
    <property type="entry name" value="NAD(P)-binding Rossmann-fold domains"/>
    <property type="match status" value="1"/>
</dbReference>
<dbReference type="InterPro" id="IPR002347">
    <property type="entry name" value="SDR_fam"/>
</dbReference>
<dbReference type="PRINTS" id="PR00080">
    <property type="entry name" value="SDRFAMILY"/>
</dbReference>
<dbReference type="GO" id="GO:0016491">
    <property type="term" value="F:oxidoreductase activity"/>
    <property type="evidence" value="ECO:0007669"/>
    <property type="project" value="UniProtKB-KW"/>
</dbReference>